<evidence type="ECO:0000313" key="3">
    <source>
        <dbReference type="Proteomes" id="UP000270094"/>
    </source>
</evidence>
<organism evidence="2 3">
    <name type="scientific">Strongylus vulgaris</name>
    <name type="common">Blood worm</name>
    <dbReference type="NCBI Taxonomy" id="40348"/>
    <lineage>
        <taxon>Eukaryota</taxon>
        <taxon>Metazoa</taxon>
        <taxon>Ecdysozoa</taxon>
        <taxon>Nematoda</taxon>
        <taxon>Chromadorea</taxon>
        <taxon>Rhabditida</taxon>
        <taxon>Rhabditina</taxon>
        <taxon>Rhabditomorpha</taxon>
        <taxon>Strongyloidea</taxon>
        <taxon>Strongylidae</taxon>
        <taxon>Strongylus</taxon>
    </lineage>
</organism>
<gene>
    <name evidence="2" type="ORF">SVUK_LOCUS14269</name>
</gene>
<evidence type="ECO:0000256" key="1">
    <source>
        <dbReference type="SAM" id="MobiDB-lite"/>
    </source>
</evidence>
<accession>A0A3P7J296</accession>
<evidence type="ECO:0000313" key="2">
    <source>
        <dbReference type="EMBL" id="VDM79271.1"/>
    </source>
</evidence>
<name>A0A3P7J296_STRVU</name>
<dbReference type="AlphaFoldDB" id="A0A3P7J296"/>
<dbReference type="EMBL" id="UYYB01104546">
    <property type="protein sequence ID" value="VDM79271.1"/>
    <property type="molecule type" value="Genomic_DNA"/>
</dbReference>
<protein>
    <submittedName>
        <fullName evidence="2">Uncharacterized protein</fullName>
    </submittedName>
</protein>
<keyword evidence="3" id="KW-1185">Reference proteome</keyword>
<dbReference type="Proteomes" id="UP000270094">
    <property type="component" value="Unassembled WGS sequence"/>
</dbReference>
<sequence>MNPGIVTIRVEFIGEQTPSHQEETRDEDDGDERGIVTIRVELIGEQIPSHQEETRDEDDGDERGMRFNT</sequence>
<proteinExistence type="predicted"/>
<feature type="region of interest" description="Disordered" evidence="1">
    <location>
        <begin position="44"/>
        <end position="69"/>
    </location>
</feature>
<reference evidence="2 3" key="1">
    <citation type="submission" date="2018-11" db="EMBL/GenBank/DDBJ databases">
        <authorList>
            <consortium name="Pathogen Informatics"/>
        </authorList>
    </citation>
    <scope>NUCLEOTIDE SEQUENCE [LARGE SCALE GENOMIC DNA]</scope>
</reference>